<gene>
    <name evidence="2" type="ORF">IPO85_03655</name>
</gene>
<evidence type="ECO:0000313" key="3">
    <source>
        <dbReference type="Proteomes" id="UP000808349"/>
    </source>
</evidence>
<reference evidence="2 3" key="1">
    <citation type="submission" date="2020-10" db="EMBL/GenBank/DDBJ databases">
        <title>Connecting structure to function with the recovery of over 1000 high-quality activated sludge metagenome-assembled genomes encoding full-length rRNA genes using long-read sequencing.</title>
        <authorList>
            <person name="Singleton C.M."/>
            <person name="Petriglieri F."/>
            <person name="Kristensen J.M."/>
            <person name="Kirkegaard R.H."/>
            <person name="Michaelsen T.Y."/>
            <person name="Andersen M.H."/>
            <person name="Karst S.M."/>
            <person name="Dueholm M.S."/>
            <person name="Nielsen P.H."/>
            <person name="Albertsen M."/>
        </authorList>
    </citation>
    <scope>NUCLEOTIDE SEQUENCE [LARGE SCALE GENOMIC DNA]</scope>
    <source>
        <strain evidence="2">Ribe_18-Q3-R11-54_BAT3C.373</strain>
    </source>
</reference>
<name>A0A9D7S745_9BACT</name>
<dbReference type="InterPro" id="IPR029063">
    <property type="entry name" value="SAM-dependent_MTases_sf"/>
</dbReference>
<dbReference type="EMBL" id="JADKFW010000004">
    <property type="protein sequence ID" value="MBK9716609.1"/>
    <property type="molecule type" value="Genomic_DNA"/>
</dbReference>
<dbReference type="Gene3D" id="3.40.50.150">
    <property type="entry name" value="Vaccinia Virus protein VP39"/>
    <property type="match status" value="1"/>
</dbReference>
<feature type="domain" description="Methyltransferase" evidence="1">
    <location>
        <begin position="73"/>
        <end position="183"/>
    </location>
</feature>
<dbReference type="GO" id="GO:0008168">
    <property type="term" value="F:methyltransferase activity"/>
    <property type="evidence" value="ECO:0007669"/>
    <property type="project" value="UniProtKB-KW"/>
</dbReference>
<evidence type="ECO:0000313" key="2">
    <source>
        <dbReference type="EMBL" id="MBK9716609.1"/>
    </source>
</evidence>
<proteinExistence type="predicted"/>
<dbReference type="AlphaFoldDB" id="A0A9D7S745"/>
<dbReference type="Proteomes" id="UP000808349">
    <property type="component" value="Unassembled WGS sequence"/>
</dbReference>
<keyword evidence="2" id="KW-0489">Methyltransferase</keyword>
<dbReference type="CDD" id="cd02440">
    <property type="entry name" value="AdoMet_MTases"/>
    <property type="match status" value="1"/>
</dbReference>
<sequence length="230" mass="26407">MYKLFLYLILLFGFFFESCKEMTQTKLKSLANTTDTLQTNSSYQNIILDDSSFQDRTIWQKPYQIIDLLGPLSGKVVADIGAGSGYFSFRFVNQASKVIAIDIDKELIDLMNVEKAYYKKEIQDKFEARLATPSDPSINVNEVDIVFLSNTYMYINNRVKYLSQLKNKFKSGGRIMIVDFKKKLTPIGPSQKLRLAQSEVEQELIDSGYTITLSDDSKLEYQYIIIAELK</sequence>
<accession>A0A9D7S745</accession>
<dbReference type="Pfam" id="PF13847">
    <property type="entry name" value="Methyltransf_31"/>
    <property type="match status" value="1"/>
</dbReference>
<protein>
    <submittedName>
        <fullName evidence="2">Methyltransferase domain-containing protein</fullName>
    </submittedName>
</protein>
<comment type="caution">
    <text evidence="2">The sequence shown here is derived from an EMBL/GenBank/DDBJ whole genome shotgun (WGS) entry which is preliminary data.</text>
</comment>
<dbReference type="InterPro" id="IPR025714">
    <property type="entry name" value="Methyltranfer_dom"/>
</dbReference>
<evidence type="ECO:0000259" key="1">
    <source>
        <dbReference type="Pfam" id="PF13847"/>
    </source>
</evidence>
<dbReference type="GO" id="GO:0032259">
    <property type="term" value="P:methylation"/>
    <property type="evidence" value="ECO:0007669"/>
    <property type="project" value="UniProtKB-KW"/>
</dbReference>
<organism evidence="2 3">
    <name type="scientific">Candidatus Defluviibacterium haderslevense</name>
    <dbReference type="NCBI Taxonomy" id="2981993"/>
    <lineage>
        <taxon>Bacteria</taxon>
        <taxon>Pseudomonadati</taxon>
        <taxon>Bacteroidota</taxon>
        <taxon>Saprospiria</taxon>
        <taxon>Saprospirales</taxon>
        <taxon>Saprospiraceae</taxon>
        <taxon>Candidatus Defluviibacterium</taxon>
    </lineage>
</organism>
<keyword evidence="2" id="KW-0808">Transferase</keyword>
<dbReference type="SUPFAM" id="SSF53335">
    <property type="entry name" value="S-adenosyl-L-methionine-dependent methyltransferases"/>
    <property type="match status" value="1"/>
</dbReference>